<dbReference type="Pfam" id="PF17805">
    <property type="entry name" value="AsnC_trans_reg2"/>
    <property type="match status" value="1"/>
</dbReference>
<dbReference type="InterPro" id="IPR050684">
    <property type="entry name" value="HTH-Siroheme_Decarb"/>
</dbReference>
<dbReference type="Gene3D" id="3.30.70.3460">
    <property type="match status" value="1"/>
</dbReference>
<dbReference type="InterPro" id="IPR040523">
    <property type="entry name" value="AsnC_trans_reg2"/>
</dbReference>
<dbReference type="PANTHER" id="PTHR43413:SF1">
    <property type="entry name" value="SIROHEME DECARBOXYLASE NIRL SUBUNIT"/>
    <property type="match status" value="1"/>
</dbReference>
<dbReference type="PANTHER" id="PTHR43413">
    <property type="entry name" value="TRANSCRIPTIONAL REGULATOR, ASNC FAMILY"/>
    <property type="match status" value="1"/>
</dbReference>
<dbReference type="InterPro" id="IPR053953">
    <property type="entry name" value="NirdL-like_HTH"/>
</dbReference>
<evidence type="ECO:0000313" key="9">
    <source>
        <dbReference type="Proteomes" id="UP000192468"/>
    </source>
</evidence>
<protein>
    <recommendedName>
        <fullName evidence="4">siroheme decarboxylase</fullName>
        <ecNumber evidence="4">4.1.1.111</ecNumber>
    </recommendedName>
</protein>
<dbReference type="GO" id="GO:0016829">
    <property type="term" value="F:lyase activity"/>
    <property type="evidence" value="ECO:0007669"/>
    <property type="project" value="UniProtKB-KW"/>
</dbReference>
<comment type="similarity">
    <text evidence="3">Belongs to the Ahb/Nir family.</text>
</comment>
<evidence type="ECO:0000256" key="3">
    <source>
        <dbReference type="ARBA" id="ARBA00023457"/>
    </source>
</evidence>
<dbReference type="AlphaFoldDB" id="A0A1W1X7Z2"/>
<dbReference type="STRING" id="1121291.SAMN02745134_01027"/>
<dbReference type="RefSeq" id="WP_084114334.1">
    <property type="nucleotide sequence ID" value="NZ_FWXH01000002.1"/>
</dbReference>
<evidence type="ECO:0000256" key="4">
    <source>
        <dbReference type="ARBA" id="ARBA00023471"/>
    </source>
</evidence>
<comment type="pathway">
    <text evidence="2">Porphyrin-containing compound metabolism.</text>
</comment>
<keyword evidence="1" id="KW-0456">Lyase</keyword>
<reference evidence="8 9" key="1">
    <citation type="submission" date="2017-04" db="EMBL/GenBank/DDBJ databases">
        <authorList>
            <person name="Afonso C.L."/>
            <person name="Miller P.J."/>
            <person name="Scott M.A."/>
            <person name="Spackman E."/>
            <person name="Goraichik I."/>
            <person name="Dimitrov K.M."/>
            <person name="Suarez D.L."/>
            <person name="Swayne D.E."/>
        </authorList>
    </citation>
    <scope>NUCLEOTIDE SEQUENCE [LARGE SCALE GENOMIC DNA]</scope>
    <source>
        <strain evidence="8 9">DSM 12555</strain>
    </source>
</reference>
<dbReference type="GO" id="GO:0003677">
    <property type="term" value="F:DNA binding"/>
    <property type="evidence" value="ECO:0007669"/>
    <property type="project" value="UniProtKB-KW"/>
</dbReference>
<dbReference type="Proteomes" id="UP000192468">
    <property type="component" value="Unassembled WGS sequence"/>
</dbReference>
<sequence length="156" mass="18431">MLSSLDIKIIRKVQEDIPLVSEPYKDMAKELGISEEKFLEKIKELSERGILRRFGAILNHRNAGFKANAMVVWKVPDEKIKETVQFMVSFKEVSHCYRRPIRPNWPYNIFTMIHGETKSQCEKIVEDISNVSHINDFNILYSTHEFKKISMKYFDF</sequence>
<evidence type="ECO:0000313" key="8">
    <source>
        <dbReference type="EMBL" id="SMC20082.1"/>
    </source>
</evidence>
<accession>A0A1W1X7Z2</accession>
<dbReference type="SUPFAM" id="SSF46785">
    <property type="entry name" value="Winged helix' DNA-binding domain"/>
    <property type="match status" value="1"/>
</dbReference>
<evidence type="ECO:0000256" key="1">
    <source>
        <dbReference type="ARBA" id="ARBA00023239"/>
    </source>
</evidence>
<gene>
    <name evidence="8" type="ORF">SAMN02745134_01027</name>
</gene>
<keyword evidence="9" id="KW-1185">Reference proteome</keyword>
<dbReference type="Pfam" id="PF22451">
    <property type="entry name" value="NirdL-like_HTH"/>
    <property type="match status" value="1"/>
</dbReference>
<evidence type="ECO:0000256" key="5">
    <source>
        <dbReference type="ARBA" id="ARBA00048470"/>
    </source>
</evidence>
<keyword evidence="8" id="KW-0238">DNA-binding</keyword>
<dbReference type="EMBL" id="FWXH01000002">
    <property type="protein sequence ID" value="SMC20082.1"/>
    <property type="molecule type" value="Genomic_DNA"/>
</dbReference>
<organism evidence="8 9">
    <name type="scientific">Clostridium acidisoli DSM 12555</name>
    <dbReference type="NCBI Taxonomy" id="1121291"/>
    <lineage>
        <taxon>Bacteria</taxon>
        <taxon>Bacillati</taxon>
        <taxon>Bacillota</taxon>
        <taxon>Clostridia</taxon>
        <taxon>Eubacteriales</taxon>
        <taxon>Clostridiaceae</taxon>
        <taxon>Clostridium</taxon>
    </lineage>
</organism>
<name>A0A1W1X7Z2_9CLOT</name>
<dbReference type="InterPro" id="IPR036390">
    <property type="entry name" value="WH_DNA-bd_sf"/>
</dbReference>
<evidence type="ECO:0000259" key="6">
    <source>
        <dbReference type="Pfam" id="PF17805"/>
    </source>
</evidence>
<feature type="domain" description="Siroheme decarboxylase NirL-like HTH" evidence="7">
    <location>
        <begin position="6"/>
        <end position="52"/>
    </location>
</feature>
<proteinExistence type="inferred from homology"/>
<comment type="catalytic activity">
    <reaction evidence="5">
        <text>siroheme + 2 H(+) = 12,18-didecarboxysiroheme + 2 CO2</text>
        <dbReference type="Rhea" id="RHEA:19093"/>
        <dbReference type="ChEBI" id="CHEBI:15378"/>
        <dbReference type="ChEBI" id="CHEBI:16526"/>
        <dbReference type="ChEBI" id="CHEBI:60052"/>
        <dbReference type="ChEBI" id="CHEBI:140497"/>
        <dbReference type="EC" id="4.1.1.111"/>
    </reaction>
</comment>
<evidence type="ECO:0000256" key="2">
    <source>
        <dbReference type="ARBA" id="ARBA00023444"/>
    </source>
</evidence>
<evidence type="ECO:0000259" key="7">
    <source>
        <dbReference type="Pfam" id="PF22451"/>
    </source>
</evidence>
<feature type="domain" description="Siroheme decarboxylase AsnC-like ligand binding" evidence="6">
    <location>
        <begin position="63"/>
        <end position="147"/>
    </location>
</feature>
<dbReference type="EC" id="4.1.1.111" evidence="4"/>
<dbReference type="OrthoDB" id="9806536at2"/>